<dbReference type="Proteomes" id="UP001259572">
    <property type="component" value="Unassembled WGS sequence"/>
</dbReference>
<name>A0ABU3Q9W8_9SPHN</name>
<dbReference type="EMBL" id="JAVUPU010000007">
    <property type="protein sequence ID" value="MDT9600187.1"/>
    <property type="molecule type" value="Genomic_DNA"/>
</dbReference>
<dbReference type="InterPro" id="IPR010239">
    <property type="entry name" value="CHP02001"/>
</dbReference>
<organism evidence="2 3">
    <name type="scientific">Sphingosinicella rhizophila</name>
    <dbReference type="NCBI Taxonomy" id="3050082"/>
    <lineage>
        <taxon>Bacteria</taxon>
        <taxon>Pseudomonadati</taxon>
        <taxon>Pseudomonadota</taxon>
        <taxon>Alphaproteobacteria</taxon>
        <taxon>Sphingomonadales</taxon>
        <taxon>Sphingosinicellaceae</taxon>
        <taxon>Sphingosinicella</taxon>
    </lineage>
</organism>
<evidence type="ECO:0000256" key="1">
    <source>
        <dbReference type="SAM" id="SignalP"/>
    </source>
</evidence>
<evidence type="ECO:0000313" key="3">
    <source>
        <dbReference type="Proteomes" id="UP001259572"/>
    </source>
</evidence>
<keyword evidence="1" id="KW-0732">Signal</keyword>
<dbReference type="Pfam" id="PF09694">
    <property type="entry name" value="Gcw_chp"/>
    <property type="match status" value="1"/>
</dbReference>
<dbReference type="NCBIfam" id="TIGR02001">
    <property type="entry name" value="gcw_chp"/>
    <property type="match status" value="1"/>
</dbReference>
<feature type="signal peptide" evidence="1">
    <location>
        <begin position="1"/>
        <end position="20"/>
    </location>
</feature>
<proteinExistence type="predicted"/>
<feature type="chain" id="PRO_5046157928" evidence="1">
    <location>
        <begin position="21"/>
        <end position="226"/>
    </location>
</feature>
<keyword evidence="3" id="KW-1185">Reference proteome</keyword>
<evidence type="ECO:0000313" key="2">
    <source>
        <dbReference type="EMBL" id="MDT9600187.1"/>
    </source>
</evidence>
<dbReference type="RefSeq" id="WP_315727285.1">
    <property type="nucleotide sequence ID" value="NZ_JAVUPU010000007.1"/>
</dbReference>
<accession>A0ABU3Q9W8</accession>
<gene>
    <name evidence="2" type="ORF">RQX22_14595</name>
</gene>
<comment type="caution">
    <text evidence="2">The sequence shown here is derived from an EMBL/GenBank/DDBJ whole genome shotgun (WGS) entry which is preliminary data.</text>
</comment>
<sequence>MRHLKYLLPGAMALIGTAAAAEAPVDISANTGIVSDYRFRGISLSDRGPAVQGGVDLTTKAGFFAGTWASTIADNEGAEVELYLYAGYAAEVAGFDLTFTANTYLYPGANGVNYAELSAIAERTLGPFTLGLEAALTPRQDNVDEANHYLGASAAFEIPGTGIVAKARGGYEDGFYDRKWDWEVGASYSRSIFTASLSYVGTNRGAAHQEGRAARDGIVASLLAEF</sequence>
<reference evidence="2 3" key="1">
    <citation type="submission" date="2023-05" db="EMBL/GenBank/DDBJ databases">
        <authorList>
            <person name="Guo Y."/>
        </authorList>
    </citation>
    <scope>NUCLEOTIDE SEQUENCE [LARGE SCALE GENOMIC DNA]</scope>
    <source>
        <strain evidence="2 3">GR2756</strain>
    </source>
</reference>
<protein>
    <submittedName>
        <fullName evidence="2">TorF family putative porin</fullName>
    </submittedName>
</protein>